<accession>A0A392Q0V0</accession>
<protein>
    <submittedName>
        <fullName evidence="1">Uncharacterized protein</fullName>
    </submittedName>
</protein>
<evidence type="ECO:0000313" key="2">
    <source>
        <dbReference type="Proteomes" id="UP000265520"/>
    </source>
</evidence>
<proteinExistence type="predicted"/>
<keyword evidence="2" id="KW-1185">Reference proteome</keyword>
<sequence>MTIVIVAAATKIATPSWMMTTTREKSRVK</sequence>
<comment type="caution">
    <text evidence="1">The sequence shown here is derived from an EMBL/GenBank/DDBJ whole genome shotgun (WGS) entry which is preliminary data.</text>
</comment>
<dbReference type="Proteomes" id="UP000265520">
    <property type="component" value="Unassembled WGS sequence"/>
</dbReference>
<dbReference type="EMBL" id="LXQA010106750">
    <property type="protein sequence ID" value="MCI17714.1"/>
    <property type="molecule type" value="Genomic_DNA"/>
</dbReference>
<reference evidence="1 2" key="1">
    <citation type="journal article" date="2018" name="Front. Plant Sci.">
        <title>Red Clover (Trifolium pratense) and Zigzag Clover (T. medium) - A Picture of Genomic Similarities and Differences.</title>
        <authorList>
            <person name="Dluhosova J."/>
            <person name="Istvanek J."/>
            <person name="Nedelnik J."/>
            <person name="Repkova J."/>
        </authorList>
    </citation>
    <scope>NUCLEOTIDE SEQUENCE [LARGE SCALE GENOMIC DNA]</scope>
    <source>
        <strain evidence="2">cv. 10/8</strain>
        <tissue evidence="1">Leaf</tissue>
    </source>
</reference>
<name>A0A392Q0V0_9FABA</name>
<organism evidence="1 2">
    <name type="scientific">Trifolium medium</name>
    <dbReference type="NCBI Taxonomy" id="97028"/>
    <lineage>
        <taxon>Eukaryota</taxon>
        <taxon>Viridiplantae</taxon>
        <taxon>Streptophyta</taxon>
        <taxon>Embryophyta</taxon>
        <taxon>Tracheophyta</taxon>
        <taxon>Spermatophyta</taxon>
        <taxon>Magnoliopsida</taxon>
        <taxon>eudicotyledons</taxon>
        <taxon>Gunneridae</taxon>
        <taxon>Pentapetalae</taxon>
        <taxon>rosids</taxon>
        <taxon>fabids</taxon>
        <taxon>Fabales</taxon>
        <taxon>Fabaceae</taxon>
        <taxon>Papilionoideae</taxon>
        <taxon>50 kb inversion clade</taxon>
        <taxon>NPAAA clade</taxon>
        <taxon>Hologalegina</taxon>
        <taxon>IRL clade</taxon>
        <taxon>Trifolieae</taxon>
        <taxon>Trifolium</taxon>
    </lineage>
</organism>
<feature type="non-terminal residue" evidence="1">
    <location>
        <position position="29"/>
    </location>
</feature>
<dbReference type="AlphaFoldDB" id="A0A392Q0V0"/>
<evidence type="ECO:0000313" key="1">
    <source>
        <dbReference type="EMBL" id="MCI17714.1"/>
    </source>
</evidence>